<feature type="region of interest" description="Disordered" evidence="1">
    <location>
        <begin position="55"/>
        <end position="200"/>
    </location>
</feature>
<comment type="caution">
    <text evidence="2">The sequence shown here is derived from an EMBL/GenBank/DDBJ whole genome shotgun (WGS) entry which is preliminary data.</text>
</comment>
<feature type="compositionally biased region" description="Polar residues" evidence="1">
    <location>
        <begin position="156"/>
        <end position="166"/>
    </location>
</feature>
<accession>A0AAW1KLS9</accession>
<feature type="compositionally biased region" description="Polar residues" evidence="1">
    <location>
        <begin position="138"/>
        <end position="149"/>
    </location>
</feature>
<proteinExistence type="predicted"/>
<keyword evidence="3" id="KW-1185">Reference proteome</keyword>
<evidence type="ECO:0000313" key="2">
    <source>
        <dbReference type="EMBL" id="KAK9720591.1"/>
    </source>
</evidence>
<organism evidence="2 3">
    <name type="scientific">Popillia japonica</name>
    <name type="common">Japanese beetle</name>
    <dbReference type="NCBI Taxonomy" id="7064"/>
    <lineage>
        <taxon>Eukaryota</taxon>
        <taxon>Metazoa</taxon>
        <taxon>Ecdysozoa</taxon>
        <taxon>Arthropoda</taxon>
        <taxon>Hexapoda</taxon>
        <taxon>Insecta</taxon>
        <taxon>Pterygota</taxon>
        <taxon>Neoptera</taxon>
        <taxon>Endopterygota</taxon>
        <taxon>Coleoptera</taxon>
        <taxon>Polyphaga</taxon>
        <taxon>Scarabaeiformia</taxon>
        <taxon>Scarabaeidae</taxon>
        <taxon>Rutelinae</taxon>
        <taxon>Popillia</taxon>
    </lineage>
</organism>
<feature type="compositionally biased region" description="Low complexity" evidence="1">
    <location>
        <begin position="65"/>
        <end position="77"/>
    </location>
</feature>
<dbReference type="EMBL" id="JASPKY010000209">
    <property type="protein sequence ID" value="KAK9720591.1"/>
    <property type="molecule type" value="Genomic_DNA"/>
</dbReference>
<evidence type="ECO:0000256" key="1">
    <source>
        <dbReference type="SAM" id="MobiDB-lite"/>
    </source>
</evidence>
<reference evidence="2 3" key="1">
    <citation type="journal article" date="2024" name="BMC Genomics">
        <title>De novo assembly and annotation of Popillia japonica's genome with initial clues to its potential as an invasive pest.</title>
        <authorList>
            <person name="Cucini C."/>
            <person name="Boschi S."/>
            <person name="Funari R."/>
            <person name="Cardaioli E."/>
            <person name="Iannotti N."/>
            <person name="Marturano G."/>
            <person name="Paoli F."/>
            <person name="Bruttini M."/>
            <person name="Carapelli A."/>
            <person name="Frati F."/>
            <person name="Nardi F."/>
        </authorList>
    </citation>
    <scope>NUCLEOTIDE SEQUENCE [LARGE SCALE GENOMIC DNA]</scope>
    <source>
        <strain evidence="2">DMR45628</strain>
    </source>
</reference>
<evidence type="ECO:0000313" key="3">
    <source>
        <dbReference type="Proteomes" id="UP001458880"/>
    </source>
</evidence>
<feature type="compositionally biased region" description="Polar residues" evidence="1">
    <location>
        <begin position="78"/>
        <end position="107"/>
    </location>
</feature>
<protein>
    <submittedName>
        <fullName evidence="2">Uncharacterized protein</fullName>
    </submittedName>
</protein>
<sequence length="200" mass="22203">MECILHIAYNKSFHKWRIDAVTEPQKEQEKARIQEQFFKRLGVKVDYVKQGMGGTTMQSEEIEESASPLELPSSKSEMTYSDNVTDSTSPANSTQNEDNIKNYQQDNDLSENGPKMVPDSPTSPENGEDNFKIDPTEKQSSVTTNTPNTGPDRKNSTPSCEQQSNHPSPPTPQTRDLTGKTQRHLANSNPTNLSGIGCRG</sequence>
<feature type="compositionally biased region" description="Polar residues" evidence="1">
    <location>
        <begin position="173"/>
        <end position="194"/>
    </location>
</feature>
<name>A0AAW1KLS9_POPJA</name>
<dbReference type="Proteomes" id="UP001458880">
    <property type="component" value="Unassembled WGS sequence"/>
</dbReference>
<gene>
    <name evidence="2" type="ORF">QE152_g21991</name>
</gene>
<dbReference type="AlphaFoldDB" id="A0AAW1KLS9"/>